<feature type="transmembrane region" description="Helical" evidence="8">
    <location>
        <begin position="461"/>
        <end position="485"/>
    </location>
</feature>
<feature type="transmembrane region" description="Helical" evidence="8">
    <location>
        <begin position="372"/>
        <end position="391"/>
    </location>
</feature>
<feature type="transmembrane region" description="Helical" evidence="8">
    <location>
        <begin position="512"/>
        <end position="536"/>
    </location>
</feature>
<feature type="domain" description="Mechanosensitive ion channel MscS" evidence="10">
    <location>
        <begin position="598"/>
        <end position="665"/>
    </location>
</feature>
<dbReference type="STRING" id="888061.AXF15_03210"/>
<feature type="transmembrane region" description="Helical" evidence="8">
    <location>
        <begin position="283"/>
        <end position="305"/>
    </location>
</feature>
<dbReference type="RefSeq" id="WP_066603246.1">
    <property type="nucleotide sequence ID" value="NZ_CP014230.1"/>
</dbReference>
<keyword evidence="3" id="KW-1003">Cell membrane</keyword>
<dbReference type="PANTHER" id="PTHR30347:SF1">
    <property type="entry name" value="MECHANOSENSITIVE CHANNEL MSCK"/>
    <property type="match status" value="1"/>
</dbReference>
<feature type="transmembrane region" description="Helical" evidence="8">
    <location>
        <begin position="248"/>
        <end position="271"/>
    </location>
</feature>
<dbReference type="SUPFAM" id="SSF82861">
    <property type="entry name" value="Mechanosensitive channel protein MscS (YggB), transmembrane region"/>
    <property type="match status" value="1"/>
</dbReference>
<dbReference type="InterPro" id="IPR010920">
    <property type="entry name" value="LSM_dom_sf"/>
</dbReference>
<dbReference type="Pfam" id="PF21082">
    <property type="entry name" value="MS_channel_3rd"/>
    <property type="match status" value="1"/>
</dbReference>
<protein>
    <recommendedName>
        <fullName evidence="14">Mechanosensitive ion channel protein</fullName>
    </recommendedName>
</protein>
<evidence type="ECO:0000256" key="4">
    <source>
        <dbReference type="ARBA" id="ARBA00022692"/>
    </source>
</evidence>
<evidence type="ECO:0000313" key="13">
    <source>
        <dbReference type="Proteomes" id="UP000063964"/>
    </source>
</evidence>
<dbReference type="InterPro" id="IPR052702">
    <property type="entry name" value="MscS-like_channel"/>
</dbReference>
<feature type="transmembrane region" description="Helical" evidence="8">
    <location>
        <begin position="428"/>
        <end position="449"/>
    </location>
</feature>
<keyword evidence="7" id="KW-0175">Coiled coil</keyword>
<organism evidence="12 13">
    <name type="scientific">Desulfomicrobium orale DSM 12838</name>
    <dbReference type="NCBI Taxonomy" id="888061"/>
    <lineage>
        <taxon>Bacteria</taxon>
        <taxon>Pseudomonadati</taxon>
        <taxon>Thermodesulfobacteriota</taxon>
        <taxon>Desulfovibrionia</taxon>
        <taxon>Desulfovibrionales</taxon>
        <taxon>Desulfomicrobiaceae</taxon>
        <taxon>Desulfomicrobium</taxon>
    </lineage>
</organism>
<dbReference type="AlphaFoldDB" id="A0A0X8JNW9"/>
<feature type="transmembrane region" description="Helical" evidence="8">
    <location>
        <begin position="403"/>
        <end position="422"/>
    </location>
</feature>
<keyword evidence="4 8" id="KW-0812">Transmembrane</keyword>
<dbReference type="Proteomes" id="UP000063964">
    <property type="component" value="Chromosome"/>
</dbReference>
<dbReference type="Gene3D" id="1.10.287.1260">
    <property type="match status" value="1"/>
</dbReference>
<dbReference type="Pfam" id="PF00924">
    <property type="entry name" value="MS_channel_2nd"/>
    <property type="match status" value="1"/>
</dbReference>
<name>A0A0X8JNW9_9BACT</name>
<evidence type="ECO:0000256" key="1">
    <source>
        <dbReference type="ARBA" id="ARBA00004651"/>
    </source>
</evidence>
<feature type="transmembrane region" description="Helical" evidence="8">
    <location>
        <begin position="557"/>
        <end position="578"/>
    </location>
</feature>
<comment type="similarity">
    <text evidence="2">Belongs to the MscS (TC 1.A.23) family.</text>
</comment>
<evidence type="ECO:0000256" key="2">
    <source>
        <dbReference type="ARBA" id="ARBA00008017"/>
    </source>
</evidence>
<comment type="subcellular location">
    <subcellularLocation>
        <location evidence="1">Cell membrane</location>
        <topology evidence="1">Multi-pass membrane protein</topology>
    </subcellularLocation>
</comment>
<dbReference type="GO" id="GO:0008381">
    <property type="term" value="F:mechanosensitive monoatomic ion channel activity"/>
    <property type="evidence" value="ECO:0007669"/>
    <property type="project" value="UniProtKB-ARBA"/>
</dbReference>
<dbReference type="KEGG" id="doa:AXF15_03210"/>
<keyword evidence="5 8" id="KW-1133">Transmembrane helix</keyword>
<feature type="transmembrane region" description="Helical" evidence="8">
    <location>
        <begin position="584"/>
        <end position="611"/>
    </location>
</feature>
<dbReference type="Gene3D" id="3.30.70.100">
    <property type="match status" value="1"/>
</dbReference>
<evidence type="ECO:0000256" key="7">
    <source>
        <dbReference type="SAM" id="Coils"/>
    </source>
</evidence>
<dbReference type="OrthoDB" id="9799209at2"/>
<reference evidence="13" key="1">
    <citation type="submission" date="2016-02" db="EMBL/GenBank/DDBJ databases">
        <authorList>
            <person name="Holder M.E."/>
            <person name="Ajami N.J."/>
            <person name="Petrosino J.F."/>
        </authorList>
    </citation>
    <scope>NUCLEOTIDE SEQUENCE [LARGE SCALE GENOMIC DNA]</scope>
    <source>
        <strain evidence="13">DSM 12838</strain>
    </source>
</reference>
<dbReference type="InterPro" id="IPR006685">
    <property type="entry name" value="MscS_channel_2nd"/>
</dbReference>
<dbReference type="InterPro" id="IPR011014">
    <property type="entry name" value="MscS_channel_TM-2"/>
</dbReference>
<dbReference type="Gene3D" id="2.30.30.60">
    <property type="match status" value="1"/>
</dbReference>
<dbReference type="InterPro" id="IPR011066">
    <property type="entry name" value="MscS_channel_C_sf"/>
</dbReference>
<evidence type="ECO:0000256" key="3">
    <source>
        <dbReference type="ARBA" id="ARBA00022475"/>
    </source>
</evidence>
<dbReference type="SUPFAM" id="SSF82689">
    <property type="entry name" value="Mechanosensitive channel protein MscS (YggB), C-terminal domain"/>
    <property type="match status" value="1"/>
</dbReference>
<evidence type="ECO:0000259" key="10">
    <source>
        <dbReference type="Pfam" id="PF00924"/>
    </source>
</evidence>
<feature type="transmembrane region" description="Helical" evidence="8">
    <location>
        <begin position="311"/>
        <end position="331"/>
    </location>
</feature>
<evidence type="ECO:0000313" key="12">
    <source>
        <dbReference type="EMBL" id="AMD92215.1"/>
    </source>
</evidence>
<evidence type="ECO:0000259" key="11">
    <source>
        <dbReference type="Pfam" id="PF21082"/>
    </source>
</evidence>
<evidence type="ECO:0000256" key="9">
    <source>
        <dbReference type="SAM" id="SignalP"/>
    </source>
</evidence>
<proteinExistence type="inferred from homology"/>
<accession>A0A0X8JNW9</accession>
<dbReference type="EMBL" id="CP014230">
    <property type="protein sequence ID" value="AMD92215.1"/>
    <property type="molecule type" value="Genomic_DNA"/>
</dbReference>
<feature type="chain" id="PRO_5007067586" description="Mechanosensitive ion channel protein" evidence="9">
    <location>
        <begin position="22"/>
        <end position="793"/>
    </location>
</feature>
<dbReference type="PANTHER" id="PTHR30347">
    <property type="entry name" value="POTASSIUM CHANNEL RELATED"/>
    <property type="match status" value="1"/>
</dbReference>
<keyword evidence="6 8" id="KW-0472">Membrane</keyword>
<dbReference type="SUPFAM" id="SSF50182">
    <property type="entry name" value="Sm-like ribonucleoproteins"/>
    <property type="match status" value="1"/>
</dbReference>
<evidence type="ECO:0000256" key="8">
    <source>
        <dbReference type="SAM" id="Phobius"/>
    </source>
</evidence>
<feature type="domain" description="Mechanosensitive ion channel MscS C-terminal" evidence="11">
    <location>
        <begin position="677"/>
        <end position="756"/>
    </location>
</feature>
<dbReference type="GO" id="GO:0005886">
    <property type="term" value="C:plasma membrane"/>
    <property type="evidence" value="ECO:0007669"/>
    <property type="project" value="UniProtKB-SubCell"/>
</dbReference>
<evidence type="ECO:0008006" key="14">
    <source>
        <dbReference type="Google" id="ProtNLM"/>
    </source>
</evidence>
<feature type="coiled-coil region" evidence="7">
    <location>
        <begin position="143"/>
        <end position="177"/>
    </location>
</feature>
<feature type="signal peptide" evidence="9">
    <location>
        <begin position="1"/>
        <end position="21"/>
    </location>
</feature>
<evidence type="ECO:0000256" key="5">
    <source>
        <dbReference type="ARBA" id="ARBA00022989"/>
    </source>
</evidence>
<keyword evidence="13" id="KW-1185">Reference proteome</keyword>
<feature type="transmembrane region" description="Helical" evidence="8">
    <location>
        <begin position="343"/>
        <end position="360"/>
    </location>
</feature>
<evidence type="ECO:0000256" key="6">
    <source>
        <dbReference type="ARBA" id="ARBA00023136"/>
    </source>
</evidence>
<keyword evidence="9" id="KW-0732">Signal</keyword>
<dbReference type="InterPro" id="IPR023408">
    <property type="entry name" value="MscS_beta-dom_sf"/>
</dbReference>
<gene>
    <name evidence="12" type="ORF">AXF15_03210</name>
</gene>
<sequence length="793" mass="88123">MKRIILLLVLFLALSPMAAMGAEFFDTESSAISAFIRTKTQEADVLSRDVEALQKRLEQSRPVITDMLAKARERVQTLEVVARMVKTNPYDMRVALADARYAQISLTKEFQQLELLSKDVAAKQQVAQSLSEDLERKWTTGMNATLRGEIQALRKSADAASKKMKTLREQLEAINSSVSDVQTGVSGWITSFESQLTEIWKADFLEKKTFHLLPDSGENSLAGIADWYANMKTFAEEQFTAITEEPGWAGTFALFWLPFIVVSCVAVRHLYKLFENIHTRGRVAAILGILCLSLGLSLLAAFFSGKVRQTSFLLFCTHFFALIGVQALAWVFRNVKGIPPRQILQPLWPLGVLSITVALLDLLRLPDWFEHLVWVILLVLSSLFFGMIQPVRRYERFIRRAHPYVLAVLVAVAILGWGNLAILASTLWGVVALAIQLSLGAVSVVRVFFERMDKTGMRAVAADLGVTALTLLVYLVTALGVITWITVNLGTSVVFEKLSTLEFSWGNFSFNFLRLGVVLLLFQVVRSLIAVWKTVLAGDRLGWKNIDRGAAASLQRIGMYCLWMLFGLVSLNLLGISLSNFAVIAGGLSVGIGFGMQTIISNFISGLILLFDRAIQPGDVIEVNGVWGKVMSVNIRNTEVQTFDNAKIFVPNSTLIANNLTNWTHRNDVRMRRDVLVGVAYGSDIQLVKKLLLESATEHPAVLSSPEPAVIFSNFGASSLDFTLRFWVRHVDLGVSASSEIREAIDRKFREHGVEIPFPQMDVHVRSGDGAVRVEMEDGLRKHVEAAREGAEK</sequence>
<dbReference type="InterPro" id="IPR049278">
    <property type="entry name" value="MS_channel_C"/>
</dbReference>